<dbReference type="InterPro" id="IPR001034">
    <property type="entry name" value="DeoR_HTH"/>
</dbReference>
<dbReference type="STRING" id="54914.AV540_03860"/>
<proteinExistence type="predicted"/>
<evidence type="ECO:0000313" key="6">
    <source>
        <dbReference type="Proteomes" id="UP000316882"/>
    </source>
</evidence>
<accession>A0A4Y3PJ13</accession>
<evidence type="ECO:0000256" key="1">
    <source>
        <dbReference type="ARBA" id="ARBA00023015"/>
    </source>
</evidence>
<dbReference type="Proteomes" id="UP000316882">
    <property type="component" value="Unassembled WGS sequence"/>
</dbReference>
<dbReference type="InterPro" id="IPR050313">
    <property type="entry name" value="Carb_Metab_HTH_regulators"/>
</dbReference>
<dbReference type="Pfam" id="PF08220">
    <property type="entry name" value="HTH_DeoR"/>
    <property type="match status" value="1"/>
</dbReference>
<dbReference type="PANTHER" id="PTHR30363:SF44">
    <property type="entry name" value="AGA OPERON TRANSCRIPTIONAL REPRESSOR-RELATED"/>
    <property type="match status" value="1"/>
</dbReference>
<dbReference type="PROSITE" id="PS51000">
    <property type="entry name" value="HTH_DEOR_2"/>
    <property type="match status" value="1"/>
</dbReference>
<dbReference type="InterPro" id="IPR036390">
    <property type="entry name" value="WH_DNA-bd_sf"/>
</dbReference>
<feature type="domain" description="HTH deoR-type" evidence="4">
    <location>
        <begin position="3"/>
        <end position="58"/>
    </location>
</feature>
<dbReference type="AlphaFoldDB" id="A0A4Y3PJ13"/>
<dbReference type="PRINTS" id="PR00037">
    <property type="entry name" value="HTHLACR"/>
</dbReference>
<keyword evidence="3" id="KW-0804">Transcription</keyword>
<reference evidence="5 6" key="1">
    <citation type="submission" date="2019-06" db="EMBL/GenBank/DDBJ databases">
        <title>Whole genome shotgun sequence of Brevibacillus parabrevis NBRC 12334.</title>
        <authorList>
            <person name="Hosoyama A."/>
            <person name="Uohara A."/>
            <person name="Ohji S."/>
            <person name="Ichikawa N."/>
        </authorList>
    </citation>
    <scope>NUCLEOTIDE SEQUENCE [LARGE SCALE GENOMIC DNA]</scope>
    <source>
        <strain evidence="5 6">NBRC 12334</strain>
    </source>
</reference>
<dbReference type="EMBL" id="BJMH01000023">
    <property type="protein sequence ID" value="GEB34500.1"/>
    <property type="molecule type" value="Genomic_DNA"/>
</dbReference>
<evidence type="ECO:0000313" key="5">
    <source>
        <dbReference type="EMBL" id="GEB34500.1"/>
    </source>
</evidence>
<dbReference type="SMART" id="SM00420">
    <property type="entry name" value="HTH_DEOR"/>
    <property type="match status" value="1"/>
</dbReference>
<dbReference type="RefSeq" id="WP_122962297.1">
    <property type="nucleotide sequence ID" value="NZ_BJMH01000023.1"/>
</dbReference>
<dbReference type="InterPro" id="IPR011991">
    <property type="entry name" value="ArsR-like_HTH"/>
</dbReference>
<keyword evidence="2" id="KW-0238">DNA-binding</keyword>
<sequence>MLAAERHSKILEQLRAEQSVTVSELSQALDVSEVTIRKDLIKLENDGLLTRIHGGATITDFLPVERSFTEKLAERSEEKLAIAHQALSHIQPGDTIMIGAGTTTMELAKLLRGMNDLTVVTNAVNIAMELNSQGKHHVILIGGEMRHKSFALVGSVAAENLRNLSVFKCFIGADGIHPEHGLTTLNLAEAQINQVMMERARKVYVLVDYSKFGETYLAKFAGVSDVDRIITDAAARPFVERYVELGINLELASPQGVSR</sequence>
<evidence type="ECO:0000259" key="4">
    <source>
        <dbReference type="PROSITE" id="PS51000"/>
    </source>
</evidence>
<dbReference type="Gene3D" id="1.10.10.10">
    <property type="entry name" value="Winged helix-like DNA-binding domain superfamily/Winged helix DNA-binding domain"/>
    <property type="match status" value="1"/>
</dbReference>
<dbReference type="PANTHER" id="PTHR30363">
    <property type="entry name" value="HTH-TYPE TRANSCRIPTIONAL REGULATOR SRLR-RELATED"/>
    <property type="match status" value="1"/>
</dbReference>
<keyword evidence="1" id="KW-0805">Transcription regulation</keyword>
<dbReference type="CDD" id="cd00090">
    <property type="entry name" value="HTH_ARSR"/>
    <property type="match status" value="1"/>
</dbReference>
<comment type="caution">
    <text evidence="5">The sequence shown here is derived from an EMBL/GenBank/DDBJ whole genome shotgun (WGS) entry which is preliminary data.</text>
</comment>
<organism evidence="5 6">
    <name type="scientific">Brevibacillus parabrevis</name>
    <dbReference type="NCBI Taxonomy" id="54914"/>
    <lineage>
        <taxon>Bacteria</taxon>
        <taxon>Bacillati</taxon>
        <taxon>Bacillota</taxon>
        <taxon>Bacilli</taxon>
        <taxon>Bacillales</taxon>
        <taxon>Paenibacillaceae</taxon>
        <taxon>Brevibacillus</taxon>
    </lineage>
</organism>
<dbReference type="InterPro" id="IPR014036">
    <property type="entry name" value="DeoR-like_C"/>
</dbReference>
<keyword evidence="6" id="KW-1185">Reference proteome</keyword>
<dbReference type="Gene3D" id="3.40.50.1360">
    <property type="match status" value="1"/>
</dbReference>
<dbReference type="Pfam" id="PF00455">
    <property type="entry name" value="DeoRC"/>
    <property type="match status" value="1"/>
</dbReference>
<name>A0A4Y3PJ13_BREPA</name>
<dbReference type="GO" id="GO:0003677">
    <property type="term" value="F:DNA binding"/>
    <property type="evidence" value="ECO:0007669"/>
    <property type="project" value="UniProtKB-KW"/>
</dbReference>
<evidence type="ECO:0000256" key="2">
    <source>
        <dbReference type="ARBA" id="ARBA00023125"/>
    </source>
</evidence>
<dbReference type="SUPFAM" id="SSF46785">
    <property type="entry name" value="Winged helix' DNA-binding domain"/>
    <property type="match status" value="1"/>
</dbReference>
<protein>
    <submittedName>
        <fullName evidence="5">GntR family transcriptional regulator</fullName>
    </submittedName>
</protein>
<dbReference type="SUPFAM" id="SSF100950">
    <property type="entry name" value="NagB/RpiA/CoA transferase-like"/>
    <property type="match status" value="1"/>
</dbReference>
<dbReference type="PROSITE" id="PS00894">
    <property type="entry name" value="HTH_DEOR_1"/>
    <property type="match status" value="1"/>
</dbReference>
<dbReference type="GO" id="GO:0003700">
    <property type="term" value="F:DNA-binding transcription factor activity"/>
    <property type="evidence" value="ECO:0007669"/>
    <property type="project" value="InterPro"/>
</dbReference>
<gene>
    <name evidence="5" type="ORF">BPA01_40800</name>
</gene>
<evidence type="ECO:0000256" key="3">
    <source>
        <dbReference type="ARBA" id="ARBA00023163"/>
    </source>
</evidence>
<dbReference type="InterPro" id="IPR036388">
    <property type="entry name" value="WH-like_DNA-bd_sf"/>
</dbReference>
<dbReference type="InterPro" id="IPR037171">
    <property type="entry name" value="NagB/RpiA_transferase-like"/>
</dbReference>
<dbReference type="SMART" id="SM01134">
    <property type="entry name" value="DeoRC"/>
    <property type="match status" value="1"/>
</dbReference>
<dbReference type="InterPro" id="IPR018356">
    <property type="entry name" value="Tscrpt_reg_HTH_DeoR_CS"/>
</dbReference>